<dbReference type="PROSITE" id="PS52029">
    <property type="entry name" value="LD_TPASE"/>
    <property type="match status" value="1"/>
</dbReference>
<evidence type="ECO:0000256" key="4">
    <source>
        <dbReference type="ARBA" id="ARBA00022960"/>
    </source>
</evidence>
<dbReference type="InterPro" id="IPR038063">
    <property type="entry name" value="Transpep_catalytic_dom"/>
</dbReference>
<dbReference type="EMBL" id="FOLH01000005">
    <property type="protein sequence ID" value="SFC39595.1"/>
    <property type="molecule type" value="Genomic_DNA"/>
</dbReference>
<sequence length="569" mass="66085">MNKSLTGSFNGPLLFWLFMLLLPATIAWGKQLPSSNPTLEAWVQSTAAHQHADIQLVYPQYLGILYRQARFQNFWLDAQGKPNTAARQLKEDLKPWLTLDDHPRLASYRKLYQLLEHQPESNAPRQRQSHDLIITDYFLRFQQDLLSLFWNQQDHNEDHGVINAYERWDDWPDEVTPSSIEKELINWLAALKKQPPSEWAYTRVIESRPVAHYYDPWRQAFSELQTATDAGPWPQLSQDLKPGSLEPEVTDLAKMLSLLGDLETTEPWNADEPFDDRLGAAVKSFQKRHQLPATGQVDAATRKHLNVSPQERQRRLAHNLRRLYHLPPQLNDRHLMVNLASQRMEFVEDGEIQLSMKTIVGREHQRTPIMSQWLTSLVLNPIWNVPPSIAKERIFPRAQQNPDYLASRDYALVEGWHTPARKVNFEDLPDDAFTGGNSPYRIIQKSGNYNQLGRAKFRLSNQEAIYLHDTPYRQAFSKEQRAISAGCVRVEDSAALVDALLAKSPQFTPETVAAIYSEGEERYLQVRPRVAVYLMYWTAWTDAQGRLHWHEDIYHKDQMKQERRLAQKD</sequence>
<dbReference type="InterPro" id="IPR036365">
    <property type="entry name" value="PGBD-like_sf"/>
</dbReference>
<dbReference type="CDD" id="cd16913">
    <property type="entry name" value="YkuD_like"/>
    <property type="match status" value="1"/>
</dbReference>
<dbReference type="Pfam" id="PF01471">
    <property type="entry name" value="PG_binding_1"/>
    <property type="match status" value="1"/>
</dbReference>
<dbReference type="Proteomes" id="UP000199058">
    <property type="component" value="Unassembled WGS sequence"/>
</dbReference>
<evidence type="ECO:0000313" key="10">
    <source>
        <dbReference type="Proteomes" id="UP000199058"/>
    </source>
</evidence>
<dbReference type="STRING" id="1122252.SAMN05660443_2505"/>
<evidence type="ECO:0000259" key="8">
    <source>
        <dbReference type="PROSITE" id="PS52029"/>
    </source>
</evidence>
<dbReference type="UniPathway" id="UPA00219"/>
<dbReference type="GO" id="GO:0004180">
    <property type="term" value="F:carboxypeptidase activity"/>
    <property type="evidence" value="ECO:0007669"/>
    <property type="project" value="UniProtKB-ARBA"/>
</dbReference>
<accession>A0A1I1ITS7</accession>
<feature type="active site" description="Nucleophile" evidence="7">
    <location>
        <position position="487"/>
    </location>
</feature>
<keyword evidence="6 7" id="KW-0961">Cell wall biogenesis/degradation</keyword>
<keyword evidence="10" id="KW-1185">Reference proteome</keyword>
<organism evidence="9 10">
    <name type="scientific">Marinospirillum celere</name>
    <dbReference type="NCBI Taxonomy" id="1122252"/>
    <lineage>
        <taxon>Bacteria</taxon>
        <taxon>Pseudomonadati</taxon>
        <taxon>Pseudomonadota</taxon>
        <taxon>Gammaproteobacteria</taxon>
        <taxon>Oceanospirillales</taxon>
        <taxon>Oceanospirillaceae</taxon>
        <taxon>Marinospirillum</taxon>
    </lineage>
</organism>
<dbReference type="GO" id="GO:0009252">
    <property type="term" value="P:peptidoglycan biosynthetic process"/>
    <property type="evidence" value="ECO:0007669"/>
    <property type="project" value="UniProtKB-UniPathway"/>
</dbReference>
<dbReference type="SUPFAM" id="SSF141523">
    <property type="entry name" value="L,D-transpeptidase catalytic domain-like"/>
    <property type="match status" value="1"/>
</dbReference>
<comment type="similarity">
    <text evidence="2">Belongs to the YkuD family.</text>
</comment>
<evidence type="ECO:0000256" key="5">
    <source>
        <dbReference type="ARBA" id="ARBA00022984"/>
    </source>
</evidence>
<dbReference type="GO" id="GO:0008360">
    <property type="term" value="P:regulation of cell shape"/>
    <property type="evidence" value="ECO:0007669"/>
    <property type="project" value="UniProtKB-UniRule"/>
</dbReference>
<keyword evidence="4 7" id="KW-0133">Cell shape</keyword>
<dbReference type="SUPFAM" id="SSF47090">
    <property type="entry name" value="PGBD-like"/>
    <property type="match status" value="1"/>
</dbReference>
<evidence type="ECO:0000256" key="7">
    <source>
        <dbReference type="PROSITE-ProRule" id="PRU01373"/>
    </source>
</evidence>
<keyword evidence="5 7" id="KW-0573">Peptidoglycan synthesis</keyword>
<protein>
    <submittedName>
        <fullName evidence="9">Putative peptidoglycan binding domain-containing protein</fullName>
    </submittedName>
</protein>
<dbReference type="InterPro" id="IPR002477">
    <property type="entry name" value="Peptidoglycan-bd-like"/>
</dbReference>
<dbReference type="Gene3D" id="2.40.440.10">
    <property type="entry name" value="L,D-transpeptidase catalytic domain-like"/>
    <property type="match status" value="1"/>
</dbReference>
<gene>
    <name evidence="9" type="ORF">SAMN05660443_2505</name>
</gene>
<dbReference type="GO" id="GO:0016740">
    <property type="term" value="F:transferase activity"/>
    <property type="evidence" value="ECO:0007669"/>
    <property type="project" value="UniProtKB-KW"/>
</dbReference>
<evidence type="ECO:0000256" key="3">
    <source>
        <dbReference type="ARBA" id="ARBA00022679"/>
    </source>
</evidence>
<name>A0A1I1ITS7_9GAMM</name>
<dbReference type="InterPro" id="IPR052905">
    <property type="entry name" value="LD-transpeptidase_YkuD-like"/>
</dbReference>
<dbReference type="GO" id="GO:0071555">
    <property type="term" value="P:cell wall organization"/>
    <property type="evidence" value="ECO:0007669"/>
    <property type="project" value="UniProtKB-UniRule"/>
</dbReference>
<proteinExistence type="inferred from homology"/>
<dbReference type="Gene3D" id="1.10.101.10">
    <property type="entry name" value="PGBD-like superfamily/PGBD"/>
    <property type="match status" value="1"/>
</dbReference>
<feature type="domain" description="L,D-TPase catalytic" evidence="8">
    <location>
        <begin position="333"/>
        <end position="516"/>
    </location>
</feature>
<evidence type="ECO:0000256" key="6">
    <source>
        <dbReference type="ARBA" id="ARBA00023316"/>
    </source>
</evidence>
<evidence type="ECO:0000313" key="9">
    <source>
        <dbReference type="EMBL" id="SFC39595.1"/>
    </source>
</evidence>
<dbReference type="Pfam" id="PF03734">
    <property type="entry name" value="YkuD"/>
    <property type="match status" value="1"/>
</dbReference>
<dbReference type="InterPro" id="IPR036366">
    <property type="entry name" value="PGBDSf"/>
</dbReference>
<dbReference type="InterPro" id="IPR005490">
    <property type="entry name" value="LD_TPept_cat_dom"/>
</dbReference>
<dbReference type="PANTHER" id="PTHR41533">
    <property type="entry name" value="L,D-TRANSPEPTIDASE HI_1667-RELATED"/>
    <property type="match status" value="1"/>
</dbReference>
<evidence type="ECO:0000256" key="2">
    <source>
        <dbReference type="ARBA" id="ARBA00005992"/>
    </source>
</evidence>
<dbReference type="AlphaFoldDB" id="A0A1I1ITS7"/>
<evidence type="ECO:0000256" key="1">
    <source>
        <dbReference type="ARBA" id="ARBA00004752"/>
    </source>
</evidence>
<dbReference type="PANTHER" id="PTHR41533:SF1">
    <property type="entry name" value="L,D-TRANSPEPTIDASE YCBB-RELATED"/>
    <property type="match status" value="1"/>
</dbReference>
<reference evidence="9 10" key="1">
    <citation type="submission" date="2016-10" db="EMBL/GenBank/DDBJ databases">
        <authorList>
            <person name="de Groot N.N."/>
        </authorList>
    </citation>
    <scope>NUCLEOTIDE SEQUENCE [LARGE SCALE GENOMIC DNA]</scope>
    <source>
        <strain evidence="9 10">DSM 18438</strain>
    </source>
</reference>
<keyword evidence="3" id="KW-0808">Transferase</keyword>
<comment type="pathway">
    <text evidence="1 7">Cell wall biogenesis; peptidoglycan biosynthesis.</text>
</comment>
<dbReference type="RefSeq" id="WP_177203556.1">
    <property type="nucleotide sequence ID" value="NZ_FOLH01000005.1"/>
</dbReference>
<feature type="active site" description="Proton donor/acceptor" evidence="7">
    <location>
        <position position="468"/>
    </location>
</feature>